<dbReference type="InParanoid" id="G9ESJ9"/>
<reference evidence="2 3" key="1">
    <citation type="journal article" date="2011" name="BMC Genomics">
        <title>Insight into cross-talk between intra-amoebal pathogens.</title>
        <authorList>
            <person name="Gimenez G."/>
            <person name="Bertelli C."/>
            <person name="Moliner C."/>
            <person name="Robert C."/>
            <person name="Raoult D."/>
            <person name="Fournier P.E."/>
            <person name="Greub G."/>
        </authorList>
    </citation>
    <scope>NUCLEOTIDE SEQUENCE [LARGE SCALE GENOMIC DNA]</scope>
    <source>
        <strain evidence="2 3">LLAP12</strain>
    </source>
</reference>
<dbReference type="EMBL" id="JH413845">
    <property type="protein sequence ID" value="EHL29752.1"/>
    <property type="molecule type" value="Genomic_DNA"/>
</dbReference>
<keyword evidence="1" id="KW-1133">Transmembrane helix</keyword>
<protein>
    <submittedName>
        <fullName evidence="2">Uncharacterized protein</fullName>
    </submittedName>
</protein>
<feature type="transmembrane region" description="Helical" evidence="1">
    <location>
        <begin position="20"/>
        <end position="39"/>
    </location>
</feature>
<keyword evidence="1" id="KW-0472">Membrane</keyword>
<evidence type="ECO:0000313" key="3">
    <source>
        <dbReference type="Proteomes" id="UP000002770"/>
    </source>
</evidence>
<accession>G9ESJ9</accession>
<organism evidence="2 3">
    <name type="scientific">Legionella drancourtii LLAP12</name>
    <dbReference type="NCBI Taxonomy" id="658187"/>
    <lineage>
        <taxon>Bacteria</taxon>
        <taxon>Pseudomonadati</taxon>
        <taxon>Pseudomonadota</taxon>
        <taxon>Gammaproteobacteria</taxon>
        <taxon>Legionellales</taxon>
        <taxon>Legionellaceae</taxon>
        <taxon>Legionella</taxon>
    </lineage>
</organism>
<name>G9ESJ9_9GAMM</name>
<dbReference type="AlphaFoldDB" id="G9ESJ9"/>
<dbReference type="HOGENOM" id="CLU_3272144_0_0_6"/>
<gene>
    <name evidence="2" type="ORF">LDG_8276</name>
</gene>
<keyword evidence="1" id="KW-0812">Transmembrane</keyword>
<proteinExistence type="predicted"/>
<evidence type="ECO:0000256" key="1">
    <source>
        <dbReference type="SAM" id="Phobius"/>
    </source>
</evidence>
<sequence>MLYKECTKDTKPSRYGLLTHWFRIIQRTIFIAFFVFVEYRK</sequence>
<dbReference type="Proteomes" id="UP000002770">
    <property type="component" value="Unassembled WGS sequence"/>
</dbReference>
<evidence type="ECO:0000313" key="2">
    <source>
        <dbReference type="EMBL" id="EHL29752.1"/>
    </source>
</evidence>
<keyword evidence="3" id="KW-1185">Reference proteome</keyword>